<evidence type="ECO:0000313" key="1">
    <source>
        <dbReference type="EMBL" id="CAD7204321.1"/>
    </source>
</evidence>
<dbReference type="SUPFAM" id="SSF100910">
    <property type="entry name" value="Chemosensory protein Csp2"/>
    <property type="match status" value="1"/>
</dbReference>
<dbReference type="AlphaFoldDB" id="A0A7R8VT21"/>
<dbReference type="Gene3D" id="1.10.2080.10">
    <property type="entry name" value="Insect odorant-binding protein A10/Ejaculatory bulb-specific protein 3"/>
    <property type="match status" value="1"/>
</dbReference>
<accession>A0A7R8VT21</accession>
<sequence>MERGQVSYLNEVLASLVKKTEVNGRRVCCASHIAPYITRSCSYHRQHTAAAQSLKVDYGPIPYSGTRRVELPCGISVSEPSRFLKKNISLFGASQCASVGGGYGRNCGRNTLSCHSDTIRWAVVVEGTVGGIRSRVIPTPLGCVSGRGLWKEPWEEYALVPYRHHSGALVSGGCGRNRERSKLSCHSDTILVRIAFQSCGENKEALRCYDGGFPDLYQEIALTGLPKLNYGLKGREEVYLSSRIPVDVLPAEIVDAESQGVGRGQVDVNLGQVYTSGVHSWESCHQPSQVQAVKENNKVKEGRGICLPTLNVRTKFLNSPLVSGIVKVKSGLGLYKSHHLRRVQYHSKMNCVLILCVIAVFLGLTRSEEKYATKYDNVDLDGVLNNDRLLKGYVKCLMDDGPCTADAKELKDNIPDALTNGCSKCSDKQREGTKKVIRHLYSNKQDIWRQLQDKYDPEHVYLTKYGPDLEKL</sequence>
<dbReference type="InterPro" id="IPR036682">
    <property type="entry name" value="OS_D_A10/PebIII_sf"/>
</dbReference>
<dbReference type="EMBL" id="OA572072">
    <property type="protein sequence ID" value="CAD7204321.1"/>
    <property type="molecule type" value="Genomic_DNA"/>
</dbReference>
<name>A0A7R8VT21_TIMDO</name>
<dbReference type="Pfam" id="PF03392">
    <property type="entry name" value="OS-D"/>
    <property type="match status" value="1"/>
</dbReference>
<gene>
    <name evidence="1" type="ORF">TDIB3V08_LOCUS10480</name>
</gene>
<reference evidence="1" key="1">
    <citation type="submission" date="2020-11" db="EMBL/GenBank/DDBJ databases">
        <authorList>
            <person name="Tran Van P."/>
        </authorList>
    </citation>
    <scope>NUCLEOTIDE SEQUENCE</scope>
</reference>
<protein>
    <submittedName>
        <fullName evidence="1">Uncharacterized protein</fullName>
    </submittedName>
</protein>
<proteinExistence type="predicted"/>
<dbReference type="PANTHER" id="PTHR11257:SF12">
    <property type="entry name" value="EJACULATORY BULB-SPECIFIC PROTEIN 3-RELATED"/>
    <property type="match status" value="1"/>
</dbReference>
<dbReference type="InterPro" id="IPR005055">
    <property type="entry name" value="A10/PebIII"/>
</dbReference>
<dbReference type="PANTHER" id="PTHR11257">
    <property type="entry name" value="CHEMOSENSORY PROTEIN-RELATED"/>
    <property type="match status" value="1"/>
</dbReference>
<organism evidence="1">
    <name type="scientific">Timema douglasi</name>
    <name type="common">Walking stick</name>
    <dbReference type="NCBI Taxonomy" id="61478"/>
    <lineage>
        <taxon>Eukaryota</taxon>
        <taxon>Metazoa</taxon>
        <taxon>Ecdysozoa</taxon>
        <taxon>Arthropoda</taxon>
        <taxon>Hexapoda</taxon>
        <taxon>Insecta</taxon>
        <taxon>Pterygota</taxon>
        <taxon>Neoptera</taxon>
        <taxon>Polyneoptera</taxon>
        <taxon>Phasmatodea</taxon>
        <taxon>Timematodea</taxon>
        <taxon>Timematoidea</taxon>
        <taxon>Timematidae</taxon>
        <taxon>Timema</taxon>
    </lineage>
</organism>